<proteinExistence type="predicted"/>
<evidence type="ECO:0000313" key="6">
    <source>
        <dbReference type="Proteomes" id="UP000231553"/>
    </source>
</evidence>
<dbReference type="SUPFAM" id="SSF50891">
    <property type="entry name" value="Cyclophilin-like"/>
    <property type="match status" value="1"/>
</dbReference>
<protein>
    <submittedName>
        <fullName evidence="5">Allophanate hydrolase</fullName>
    </submittedName>
</protein>
<feature type="domain" description="Carboxyltransferase" evidence="4">
    <location>
        <begin position="24"/>
        <end position="302"/>
    </location>
</feature>
<dbReference type="InterPro" id="IPR029000">
    <property type="entry name" value="Cyclophilin-like_dom_sf"/>
</dbReference>
<keyword evidence="1" id="KW-0547">Nucleotide-binding</keyword>
<organism evidence="5 6">
    <name type="scientific">Pseudooceanicola lipolyticus</name>
    <dbReference type="NCBI Taxonomy" id="2029104"/>
    <lineage>
        <taxon>Bacteria</taxon>
        <taxon>Pseudomonadati</taxon>
        <taxon>Pseudomonadota</taxon>
        <taxon>Alphaproteobacteria</taxon>
        <taxon>Rhodobacterales</taxon>
        <taxon>Paracoccaceae</taxon>
        <taxon>Pseudooceanicola</taxon>
    </lineage>
</organism>
<dbReference type="OrthoDB" id="9768696at2"/>
<dbReference type="NCBIfam" id="TIGR00724">
    <property type="entry name" value="urea_amlyse_rel"/>
    <property type="match status" value="1"/>
</dbReference>
<dbReference type="PANTHER" id="PTHR43309:SF5">
    <property type="entry name" value="5-OXOPROLINASE SUBUNIT C"/>
    <property type="match status" value="1"/>
</dbReference>
<reference evidence="5 6" key="1">
    <citation type="journal article" date="2018" name="Int. J. Syst. Evol. Microbiol.">
        <title>Pseudooceanicola lipolyticus sp. nov., a marine alphaproteobacterium, reclassification of Oceanicola flagellatus as Pseudooceanicola flagellatus comb. nov. and emended description of the genus Pseudooceanicola.</title>
        <authorList>
            <person name="Huang M.-M."/>
            <person name="Guo L.-L."/>
            <person name="Wu Y.-H."/>
            <person name="Lai Q.-L."/>
            <person name="Shao Z.-Z."/>
            <person name="Wang C.-S."/>
            <person name="Wu M."/>
            <person name="Xu X.-W."/>
        </authorList>
    </citation>
    <scope>NUCLEOTIDE SEQUENCE [LARGE SCALE GENOMIC DNA]</scope>
    <source>
        <strain evidence="5 6">157</strain>
    </source>
</reference>
<evidence type="ECO:0000259" key="4">
    <source>
        <dbReference type="SMART" id="SM00797"/>
    </source>
</evidence>
<dbReference type="Gene3D" id="2.40.100.10">
    <property type="entry name" value="Cyclophilin-like"/>
    <property type="match status" value="1"/>
</dbReference>
<accession>A0A2M8J2M0</accession>
<name>A0A2M8J2M0_9RHOB</name>
<comment type="caution">
    <text evidence="5">The sequence shown here is derived from an EMBL/GenBank/DDBJ whole genome shotgun (WGS) entry which is preliminary data.</text>
</comment>
<evidence type="ECO:0000313" key="5">
    <source>
        <dbReference type="EMBL" id="PJE37024.1"/>
    </source>
</evidence>
<sequence>MILEVLSTGPMTSVQDKGRRGYRSYGVSAAGPMDWPSMALANRLCGNSTEAAALEFAAMGGTFRAERTIRFAVTGADCDIRVGEVPVQPGESHQLDAGETLRIGSLRGAVWGYFAVSGGIATPEVLGSRATHLRFGLGGHEGRALRAGDKLPLGAPEGHGALLRPASPPAAHRLSDPIRIVLGPQDRKFTPEVLDRLSTEEFLITAQRDRMASILDGPDLPAIDGHDIISDGAVPGAIQVPGSSKPMVLMAECQTTGGYPKIATVISADLPRLAQMPTGTRFRFQVVDRPTAEEAARRQASALAALLDSLVGKSTGHLTSEYLLSCDLVGGIYDPEAILMGRAP</sequence>
<dbReference type="PANTHER" id="PTHR43309">
    <property type="entry name" value="5-OXOPROLINASE SUBUNIT C"/>
    <property type="match status" value="1"/>
</dbReference>
<dbReference type="Pfam" id="PF02626">
    <property type="entry name" value="CT_A_B"/>
    <property type="match status" value="1"/>
</dbReference>
<dbReference type="GO" id="GO:0005524">
    <property type="term" value="F:ATP binding"/>
    <property type="evidence" value="ECO:0007669"/>
    <property type="project" value="UniProtKB-KW"/>
</dbReference>
<dbReference type="AlphaFoldDB" id="A0A2M8J2M0"/>
<dbReference type="Proteomes" id="UP000231553">
    <property type="component" value="Unassembled WGS sequence"/>
</dbReference>
<evidence type="ECO:0000256" key="2">
    <source>
        <dbReference type="ARBA" id="ARBA00022801"/>
    </source>
</evidence>
<dbReference type="InterPro" id="IPR052708">
    <property type="entry name" value="PxpC"/>
</dbReference>
<dbReference type="InterPro" id="IPR003778">
    <property type="entry name" value="CT_A_B"/>
</dbReference>
<dbReference type="EMBL" id="PGTB01000024">
    <property type="protein sequence ID" value="PJE37024.1"/>
    <property type="molecule type" value="Genomic_DNA"/>
</dbReference>
<dbReference type="GO" id="GO:0016787">
    <property type="term" value="F:hydrolase activity"/>
    <property type="evidence" value="ECO:0007669"/>
    <property type="project" value="UniProtKB-KW"/>
</dbReference>
<keyword evidence="2 5" id="KW-0378">Hydrolase</keyword>
<evidence type="ECO:0000256" key="3">
    <source>
        <dbReference type="ARBA" id="ARBA00022840"/>
    </source>
</evidence>
<evidence type="ECO:0000256" key="1">
    <source>
        <dbReference type="ARBA" id="ARBA00022741"/>
    </source>
</evidence>
<keyword evidence="3" id="KW-0067">ATP-binding</keyword>
<gene>
    <name evidence="5" type="ORF">CVM52_09150</name>
</gene>
<keyword evidence="6" id="KW-1185">Reference proteome</keyword>
<dbReference type="SMART" id="SM00797">
    <property type="entry name" value="AHS2"/>
    <property type="match status" value="1"/>
</dbReference>